<reference evidence="4" key="8">
    <citation type="submission" date="2019-08" db="EMBL/GenBank/DDBJ databases">
        <title>Annotated Complete DNA Sequences of Six EEHV1A Genomes from Lethal HD Cases in Young Asian Elephants in India.</title>
        <authorList>
            <person name="Krishnankutty S.P."/>
            <person name="Zachariah A."/>
            <person name="Maheswari U."/>
            <person name="Heaggans S.Y."/>
            <person name="Muraleedharan M."/>
            <person name="Velayutham D."/>
            <person name="Santhosh S."/>
            <person name="Hayward G.S."/>
        </authorList>
    </citation>
    <scope>NUCLEOTIDE SEQUENCE</scope>
    <source>
        <strain evidence="4">IP164 Muthanga2</strain>
    </source>
</reference>
<evidence type="ECO:0000313" key="3">
    <source>
        <dbReference type="EMBL" id="QOE74828.1"/>
    </source>
</evidence>
<reference evidence="2" key="7">
    <citation type="submission" date="2019-08" db="EMBL/GenBank/DDBJ databases">
        <title>Annotated Complete DNA Sequences of Six EEHV1A Genomes from Lethal HD Cases in Young Asian Elephants from India.</title>
        <authorList>
            <person name="Krishnankutty S.P."/>
            <person name="Zachariah A."/>
            <person name="Maheswari U."/>
            <person name="Heaggans S.Y."/>
            <person name="Muraleedharan M."/>
            <person name="Velayutham D."/>
            <person name="Santhosh S."/>
            <person name="Hayward G.S."/>
        </authorList>
    </citation>
    <scope>NUCLEOTIDE SEQUENCE</scope>
    <source>
        <strain evidence="5">IP143 Kozhikode l</strain>
        <strain evidence="3">IP165 Thirunelli2</strain>
        <strain evidence="2">IP43 Chellama Vandalur</strain>
    </source>
</reference>
<reference evidence="2" key="2">
    <citation type="journal article" date="2013" name="J. Wildl. Dis.">
        <title>Fatal herpesvirus hemorrhagic disease in wild and orphan asian elephants in southern India.</title>
        <authorList>
            <person name="Zachariah A."/>
            <person name="Zong J.-C."/>
            <person name="Long S.Y."/>
            <person name="Latimer E.M."/>
            <person name="Heaggans S.Y."/>
            <person name="Richman L.K."/>
            <person name="Hayward G.S."/>
        </authorList>
    </citation>
    <scope>NUCLEOTIDE SEQUENCE</scope>
    <source>
        <strain evidence="5">IP143 Kozhikode l</strain>
        <strain evidence="4">IP164 Muthanga2</strain>
        <strain evidence="3">IP165 Thirunelli2</strain>
        <strain evidence="2">IP43 Chellama Vandalur</strain>
        <strain evidence="1">IP91 Thirunelli1</strain>
    </source>
</reference>
<dbReference type="Gene3D" id="3.70.10.10">
    <property type="match status" value="1"/>
</dbReference>
<dbReference type="EMBL" id="MN366293">
    <property type="protein sequence ID" value="QOE74944.1"/>
    <property type="molecule type" value="Genomic_DNA"/>
</dbReference>
<evidence type="ECO:0000313" key="2">
    <source>
        <dbReference type="EMBL" id="QOE74708.1"/>
    </source>
</evidence>
<reference evidence="2" key="10">
    <citation type="journal article" name="PLoS ONE">
        <title>Extended genotypic evaluation and comparison of twenty-two cases of lethal EEHV1 hemorrhagic disease in wild and captive Asian elephants in India.</title>
        <authorList>
            <person name="Zachariah A."/>
            <person name="Sajesh P.K."/>
            <person name="Santhosh S."/>
            <person name="Bathrachalam C."/>
            <person name="Megha M."/>
            <person name="Pandiyan J."/>
            <person name="Jishnu M."/>
            <person name="Kobragade R.S."/>
            <person name="Long S.Y."/>
            <person name="Zong J.-C."/>
            <person name="Latimer E.M."/>
            <person name="Heaggans S.Y."/>
            <person name="Hayward G.S."/>
        </authorList>
    </citation>
    <scope>NUCLEOTIDE SEQUENCE</scope>
    <source>
        <strain evidence="5">IP143 Kozhikode l</strain>
        <strain evidence="4">IP164 Muthanga2</strain>
        <strain evidence="3">IP165 Thirunelli2</strain>
        <strain evidence="2">IP43 Chellama Vandalur</strain>
        <strain evidence="1">IP91 Thirunelli1</strain>
    </source>
</reference>
<reference evidence="2" key="4">
    <citation type="journal article" date="2016" name="MSphere">
        <title>Comparison of the Gene Coding Contents and Other Unusual Features of the GC-Rich and AT-Rich Branch Probosciviruses.</title>
        <authorList>
            <person name="Ling P.D."/>
            <person name="Long S.Y."/>
            <person name="Zong J.C."/>
            <person name="Heaggans S.Y."/>
            <person name="Qin X."/>
            <person name="Hayward G.S."/>
        </authorList>
    </citation>
    <scope>NUCLEOTIDE SEQUENCE</scope>
    <source>
        <strain evidence="5">IP143 Kozhikode l</strain>
        <strain evidence="4">IP164 Muthanga2</strain>
        <strain evidence="3">IP165 Thirunelli2</strain>
        <strain evidence="2">IP43 Chellama Vandalur</strain>
        <strain evidence="6">Umesh</strain>
    </source>
</reference>
<evidence type="ECO:0000313" key="5">
    <source>
        <dbReference type="EMBL" id="QOE75065.1"/>
    </source>
</evidence>
<dbReference type="EMBL" id="OR543011">
    <property type="protein sequence ID" value="WNZ34541.1"/>
    <property type="molecule type" value="Genomic_DNA"/>
</dbReference>
<sequence length="408" mass="44832">MIMNGPAVIMPDCSDNTTTITTMDASQDPATISHTAPTLNELLINTPVLCAFRVDCMKLKNINRAILKTIQEHVSTITFHGTSIIVQRVKPFDQNLSLKLVLDNCILDEVHAPVTISNALPLVGNLLEIVVQHKTETMFISYNPKESCVTIKLIGGSCYATINTGRISNQRIIDLVNTPLIAAIYLPKSVLRSMMSWCKRGEKIPDTSGNNQKSSKRKRHNLKSDVILQFHSQMNQMRMVWGHGESMLPVADVSVTSGENCVYFTTNLERLGEAVSACVNMCTMCGFHIYDTTQPGEHVGVFSARAGQYSLQVVVVSETQDICLPTGDNTPIEDAVPSTSSSVGYIPQGPVTSAISSSSGSAGVVGQQRQLTIPAMMELTHSHRGYDTDDDDDYWESDETMFVKRRKQ</sequence>
<dbReference type="EMBL" id="MN366291">
    <property type="protein sequence ID" value="QOE74708.1"/>
    <property type="molecule type" value="Genomic_DNA"/>
</dbReference>
<reference evidence="2" key="1">
    <citation type="journal article" date="2013" name="Genome Announc.">
        <title>Complete Genome Sequence of Elephant Endotheliotropic Herpesvirus 1A.</title>
        <authorList>
            <person name="Ling P.D."/>
            <person name="Reid J.G."/>
            <person name="Qin X."/>
            <person name="Muzny D.M."/>
            <person name="Gibbs R."/>
            <person name="Petrosino J."/>
            <person name="Peng R."/>
            <person name="Zong J.C."/>
            <person name="Heaggans S.Y."/>
            <person name="Hayward G.S."/>
        </authorList>
    </citation>
    <scope>NUCLEOTIDE SEQUENCE</scope>
    <source>
        <strain evidence="5">IP143 Kozhikode l</strain>
        <strain evidence="4">IP164 Muthanga2</strain>
        <strain evidence="3">IP165 Thirunelli2</strain>
        <strain evidence="2">IP43 Chellama Vandalur</strain>
        <strain evidence="1">IP91 Thirunelli1</strain>
        <strain evidence="6">Umesh</strain>
    </source>
</reference>
<dbReference type="EMBL" id="MN366290">
    <property type="protein sequence ID" value="QOE74591.1"/>
    <property type="molecule type" value="Genomic_DNA"/>
</dbReference>
<name>A0A5J6RFE2_ELHV1</name>
<evidence type="ECO:0000313" key="1">
    <source>
        <dbReference type="EMBL" id="QOE74591.1"/>
    </source>
</evidence>
<evidence type="ECO:0000313" key="4">
    <source>
        <dbReference type="EMBL" id="QOE74944.1"/>
    </source>
</evidence>
<evidence type="ECO:0000313" key="6">
    <source>
        <dbReference type="EMBL" id="WNZ34541.1"/>
    </source>
</evidence>
<organism evidence="2">
    <name type="scientific">Elephant endotheliotropic herpesvirus 1A</name>
    <dbReference type="NCBI Taxonomy" id="759753"/>
    <lineage>
        <taxon>Viruses</taxon>
        <taxon>Duplodnaviria</taxon>
        <taxon>Heunggongvirae</taxon>
        <taxon>Peploviricota</taxon>
        <taxon>Herviviricetes</taxon>
        <taxon>Herpesvirales</taxon>
        <taxon>Orthoherpesviridae</taxon>
        <taxon>Betaherpesvirinae</taxon>
        <taxon>Proboscivirus</taxon>
        <taxon>Proboscivirus elephantidbeta1</taxon>
        <taxon>Elephantid herpesvirus 1</taxon>
    </lineage>
</organism>
<protein>
    <submittedName>
        <fullName evidence="2">Polymerase processivity factor</fullName>
    </submittedName>
</protein>
<reference evidence="6" key="9">
    <citation type="submission" date="2023-09" db="EMBL/GenBank/DDBJ databases">
        <title>Epidemiological, serological and virological analysis of an outbreak of Elephant endotheliotropic hemorrhagic disease in Switzerland.</title>
        <authorList>
            <person name="Ackermann M."/>
            <person name="Kubacki J."/>
            <person name="Hatt J.-M."/>
            <person name="Schetle N."/>
            <person name="Steinmetz H."/>
            <person name="Heaggans-Ebbesen S.Y."/>
            <person name="Hayward G.S."/>
        </authorList>
    </citation>
    <scope>NUCLEOTIDE SEQUENCE</scope>
    <source>
        <strain evidence="6">Umesh</strain>
    </source>
</reference>
<accession>A0A5J6RFE2</accession>
<reference evidence="1" key="3">
    <citation type="journal article" date="2016" name="MSphere">
        <title>Complete Genome Sequence of Elephant Endotheliotropic Herpesvirus 4, the First Example of a GC-Rich Branch Proboscivirus.</title>
        <authorList>
            <person name="Ling P.D."/>
            <person name="Long S.Y."/>
            <person name="Fuery A."/>
            <person name="Peng R.S."/>
            <person name="Heaggans S.Y."/>
            <person name="Qin X."/>
            <person name="Worley K.C."/>
            <person name="Dugan S."/>
            <person name="Hayward G.S."/>
        </authorList>
    </citation>
    <scope>NUCLEOTIDE SEQUENCE</scope>
    <source>
        <strain evidence="1">IP91 Thirunelli1</strain>
    </source>
</reference>
<gene>
    <name evidence="2" type="primary">U27</name>
</gene>
<reference evidence="1" key="6">
    <citation type="submission" date="2019-08" db="EMBL/GenBank/DDBJ databases">
        <title>Annotated Complete DNA Sequences of Six EEHV1A Genomes from Lethal HD cases in Young Asian Elephants from India.</title>
        <authorList>
            <person name="Krishnankutty S.P."/>
            <person name="Zachariah A."/>
            <person name="Maheswari U."/>
            <person name="Heaggans S.Y."/>
            <person name="Muraleedharan M."/>
            <person name="Velayutham D."/>
            <person name="Santhosh S."/>
            <person name="Hayward G.S."/>
        </authorList>
    </citation>
    <scope>NUCLEOTIDE SEQUENCE</scope>
    <source>
        <strain evidence="1">IP91 Thirunelli1</strain>
    </source>
</reference>
<reference evidence="6" key="5">
    <citation type="journal article" date="2017" name="PLoS ONE">
        <title>Identification of shedders of elephant endotheliotropic herpesviruses among Asian elephants (Elephas maximus) in Switzerland.</title>
        <authorList>
            <person name="Ackermann M."/>
            <person name="Hatt J.M."/>
            <person name="Schetle N."/>
            <person name="Steinmetz H."/>
        </authorList>
    </citation>
    <scope>NUCLEOTIDE SEQUENCE</scope>
    <source>
        <strain evidence="6">Umesh</strain>
    </source>
</reference>
<proteinExistence type="predicted"/>
<dbReference type="EMBL" id="MN366294">
    <property type="protein sequence ID" value="QOE75065.1"/>
    <property type="molecule type" value="Genomic_DNA"/>
</dbReference>
<dbReference type="EMBL" id="MN366292">
    <property type="protein sequence ID" value="QOE74828.1"/>
    <property type="molecule type" value="Genomic_DNA"/>
</dbReference>